<dbReference type="EMBL" id="PXYY01000151">
    <property type="protein sequence ID" value="PSJ79233.1"/>
    <property type="molecule type" value="Genomic_DNA"/>
</dbReference>
<dbReference type="OrthoDB" id="9776281at2"/>
<feature type="binding site" evidence="8">
    <location>
        <position position="260"/>
    </location>
    <ligand>
        <name>Mg(2+)</name>
        <dbReference type="ChEBI" id="CHEBI:18420"/>
    </ligand>
</feature>
<comment type="function">
    <text evidence="8">Nucleotidyltransferase involved in the post-translational modification of proteins. It can catalyze the addition of adenosine monophosphate (AMP) or uridine monophosphate (UMP) to a protein, resulting in modifications known as AMPylation and UMPylation.</text>
</comment>
<reference evidence="9 10" key="1">
    <citation type="submission" date="2018-03" db="EMBL/GenBank/DDBJ databases">
        <title>Neisseria weixii sp. nov., isolated from the intestinal contents of Tibetan Plateau pika (Ochotona curzoniae) in Yushu, Qinghai Province, China.</title>
        <authorList>
            <person name="Gui Z."/>
        </authorList>
    </citation>
    <scope>NUCLEOTIDE SEQUENCE [LARGE SCALE GENOMIC DNA]</scope>
    <source>
        <strain evidence="9 10">ATCC 51483</strain>
    </source>
</reference>
<feature type="binding site" evidence="8">
    <location>
        <position position="90"/>
    </location>
    <ligand>
        <name>ATP</name>
        <dbReference type="ChEBI" id="CHEBI:30616"/>
    </ligand>
</feature>
<dbReference type="GO" id="GO:0000287">
    <property type="term" value="F:magnesium ion binding"/>
    <property type="evidence" value="ECO:0007669"/>
    <property type="project" value="UniProtKB-UniRule"/>
</dbReference>
<feature type="binding site" evidence="8">
    <location>
        <position position="88"/>
    </location>
    <ligand>
        <name>ATP</name>
        <dbReference type="ChEBI" id="CHEBI:30616"/>
    </ligand>
</feature>
<comment type="cofactor">
    <cofactor evidence="8">
        <name>Mg(2+)</name>
        <dbReference type="ChEBI" id="CHEBI:18420"/>
    </cofactor>
    <cofactor evidence="8">
        <name>Mn(2+)</name>
        <dbReference type="ChEBI" id="CHEBI:29035"/>
    </cofactor>
</comment>
<keyword evidence="5 8" id="KW-0547">Nucleotide-binding</keyword>
<evidence type="ECO:0000256" key="5">
    <source>
        <dbReference type="ARBA" id="ARBA00022741"/>
    </source>
</evidence>
<comment type="caution">
    <text evidence="9">The sequence shown here is derived from an EMBL/GenBank/DDBJ whole genome shotgun (WGS) entry which is preliminary data.</text>
</comment>
<gene>
    <name evidence="8" type="primary">ydiU</name>
    <name evidence="8" type="synonym">selO</name>
    <name evidence="9" type="ORF">C7N83_13475</name>
</gene>
<name>A0A2P7TX44_9NEIS</name>
<organism evidence="9 10">
    <name type="scientific">Neisseria iguanae</name>
    <dbReference type="NCBI Taxonomy" id="90242"/>
    <lineage>
        <taxon>Bacteria</taxon>
        <taxon>Pseudomonadati</taxon>
        <taxon>Pseudomonadota</taxon>
        <taxon>Betaproteobacteria</taxon>
        <taxon>Neisseriales</taxon>
        <taxon>Neisseriaceae</taxon>
        <taxon>Neisseria</taxon>
    </lineage>
</organism>
<evidence type="ECO:0000256" key="2">
    <source>
        <dbReference type="ARBA" id="ARBA00022679"/>
    </source>
</evidence>
<dbReference type="HAMAP" id="MF_00692">
    <property type="entry name" value="SelO"/>
    <property type="match status" value="1"/>
</dbReference>
<keyword evidence="4 8" id="KW-0479">Metal-binding</keyword>
<comment type="catalytic activity">
    <reaction evidence="8">
        <text>L-threonyl-[protein] + ATP = 3-O-(5'-adenylyl)-L-threonyl-[protein] + diphosphate</text>
        <dbReference type="Rhea" id="RHEA:54292"/>
        <dbReference type="Rhea" id="RHEA-COMP:11060"/>
        <dbReference type="Rhea" id="RHEA-COMP:13847"/>
        <dbReference type="ChEBI" id="CHEBI:30013"/>
        <dbReference type="ChEBI" id="CHEBI:30616"/>
        <dbReference type="ChEBI" id="CHEBI:33019"/>
        <dbReference type="ChEBI" id="CHEBI:138113"/>
        <dbReference type="EC" id="2.7.7.108"/>
    </reaction>
</comment>
<sequence>MHTLSLKAARFATLPNMFYSPVKPEPLNQPYWIAVNETLLDELGMPSETFQTAPNLAYLSGSLAEYQPQPIATVYGGHQFGGYTPRLGDGRALLLGETVDNNGKAWEWQLKGAGKTPYSRFADGRAVLRSSVREYLCSEAMHGLNIPTTRALALIGSNDEVYRETVETAAVVTRIAPGFIRFGHFEYFFYAGREAGLKTLADFVIGHYYPECREAGNSYLALLQIVFERTADTVAAWQSVGFCHGVMNTDNMSILGLTIDYGPFGFMEGYDRRHVCNHSDHEGRYAYHAQPYIAHWNLAALANCFEALVPENKRNDLLEQWPQTFQTAYLKYMRPKLGLLDEHQDDEELIADMFAALQDKKIDFTLFFRRLSAISNAHDDALPAELMALFGDNNPQLFLRWVGRYRQRLRAEKNDDAARKLRMNQVNPLYVLRNYLAQQAIESAKHGDYREIGRLHRCLENPFDERPEFADLAEPAPEWAEGIAVSCSS</sequence>
<evidence type="ECO:0000313" key="9">
    <source>
        <dbReference type="EMBL" id="PSJ79233.1"/>
    </source>
</evidence>
<comment type="catalytic activity">
    <reaction evidence="8">
        <text>L-histidyl-[protein] + UTP = N(tele)-(5'-uridylyl)-L-histidyl-[protein] + diphosphate</text>
        <dbReference type="Rhea" id="RHEA:83891"/>
        <dbReference type="Rhea" id="RHEA-COMP:9745"/>
        <dbReference type="Rhea" id="RHEA-COMP:20239"/>
        <dbReference type="ChEBI" id="CHEBI:29979"/>
        <dbReference type="ChEBI" id="CHEBI:33019"/>
        <dbReference type="ChEBI" id="CHEBI:46398"/>
        <dbReference type="ChEBI" id="CHEBI:233474"/>
    </reaction>
</comment>
<feature type="binding site" evidence="8">
    <location>
        <position position="181"/>
    </location>
    <ligand>
        <name>ATP</name>
        <dbReference type="ChEBI" id="CHEBI:30616"/>
    </ligand>
</feature>
<dbReference type="AlphaFoldDB" id="A0A2P7TX44"/>
<evidence type="ECO:0000256" key="3">
    <source>
        <dbReference type="ARBA" id="ARBA00022695"/>
    </source>
</evidence>
<feature type="binding site" evidence="8">
    <location>
        <position position="123"/>
    </location>
    <ligand>
        <name>ATP</name>
        <dbReference type="ChEBI" id="CHEBI:30616"/>
    </ligand>
</feature>
<dbReference type="EC" id="2.7.7.108" evidence="8"/>
<feature type="binding site" evidence="8">
    <location>
        <position position="260"/>
    </location>
    <ligand>
        <name>ATP</name>
        <dbReference type="ChEBI" id="CHEBI:30616"/>
    </ligand>
</feature>
<proteinExistence type="inferred from homology"/>
<evidence type="ECO:0000256" key="6">
    <source>
        <dbReference type="ARBA" id="ARBA00022840"/>
    </source>
</evidence>
<dbReference type="GO" id="GO:0070733">
    <property type="term" value="F:AMPylase activity"/>
    <property type="evidence" value="ECO:0007669"/>
    <property type="project" value="UniProtKB-EC"/>
</dbReference>
<keyword evidence="10" id="KW-1185">Reference proteome</keyword>
<dbReference type="Proteomes" id="UP000241868">
    <property type="component" value="Unassembled WGS sequence"/>
</dbReference>
<feature type="binding site" evidence="8">
    <location>
        <position position="124"/>
    </location>
    <ligand>
        <name>ATP</name>
        <dbReference type="ChEBI" id="CHEBI:30616"/>
    </ligand>
</feature>
<keyword evidence="2 8" id="KW-0808">Transferase</keyword>
<dbReference type="GO" id="GO:0030145">
    <property type="term" value="F:manganese ion binding"/>
    <property type="evidence" value="ECO:0007669"/>
    <property type="project" value="UniProtKB-UniRule"/>
</dbReference>
<feature type="active site" description="Proton acceptor" evidence="8">
    <location>
        <position position="250"/>
    </location>
</feature>
<keyword evidence="7 8" id="KW-0460">Magnesium</keyword>
<evidence type="ECO:0000313" key="10">
    <source>
        <dbReference type="Proteomes" id="UP000241868"/>
    </source>
</evidence>
<dbReference type="InterPro" id="IPR003846">
    <property type="entry name" value="SelO"/>
</dbReference>
<dbReference type="NCBIfam" id="NF000658">
    <property type="entry name" value="PRK00029.1"/>
    <property type="match status" value="1"/>
</dbReference>
<keyword evidence="6 8" id="KW-0067">ATP-binding</keyword>
<dbReference type="PANTHER" id="PTHR32057:SF14">
    <property type="entry name" value="PROTEIN ADENYLYLTRANSFERASE SELO, MITOCHONDRIAL"/>
    <property type="match status" value="1"/>
</dbReference>
<feature type="binding site" evidence="8">
    <location>
        <position position="91"/>
    </location>
    <ligand>
        <name>ATP</name>
        <dbReference type="ChEBI" id="CHEBI:30616"/>
    </ligand>
</feature>
<keyword evidence="8" id="KW-0464">Manganese</keyword>
<feature type="binding site" evidence="8">
    <location>
        <position position="111"/>
    </location>
    <ligand>
        <name>ATP</name>
        <dbReference type="ChEBI" id="CHEBI:30616"/>
    </ligand>
</feature>
<evidence type="ECO:0000256" key="7">
    <source>
        <dbReference type="ARBA" id="ARBA00022842"/>
    </source>
</evidence>
<protein>
    <recommendedName>
        <fullName evidence="8">Protein nucleotidyltransferase YdiU</fullName>
        <ecNumber evidence="8">2.7.7.-</ecNumber>
    </recommendedName>
    <alternativeName>
        <fullName evidence="8">Protein adenylyltransferase YdiU</fullName>
        <ecNumber evidence="8">2.7.7.108</ecNumber>
    </alternativeName>
    <alternativeName>
        <fullName evidence="8">Protein uridylyltransferase YdiU</fullName>
        <ecNumber evidence="8">2.7.7.-</ecNumber>
    </alternativeName>
</protein>
<dbReference type="EC" id="2.7.7.-" evidence="8"/>
<feature type="binding site" evidence="8">
    <location>
        <position position="174"/>
    </location>
    <ligand>
        <name>ATP</name>
        <dbReference type="ChEBI" id="CHEBI:30616"/>
    </ligand>
</feature>
<evidence type="ECO:0000256" key="4">
    <source>
        <dbReference type="ARBA" id="ARBA00022723"/>
    </source>
</evidence>
<dbReference type="PANTHER" id="PTHR32057">
    <property type="entry name" value="PROTEIN ADENYLYLTRANSFERASE SELO, MITOCHONDRIAL"/>
    <property type="match status" value="1"/>
</dbReference>
<dbReference type="Pfam" id="PF02696">
    <property type="entry name" value="SelO"/>
    <property type="match status" value="1"/>
</dbReference>
<evidence type="ECO:0000256" key="1">
    <source>
        <dbReference type="ARBA" id="ARBA00009747"/>
    </source>
</evidence>
<comment type="catalytic activity">
    <reaction evidence="8">
        <text>L-tyrosyl-[protein] + UTP = O-(5'-uridylyl)-L-tyrosyl-[protein] + diphosphate</text>
        <dbReference type="Rhea" id="RHEA:83887"/>
        <dbReference type="Rhea" id="RHEA-COMP:10136"/>
        <dbReference type="Rhea" id="RHEA-COMP:20238"/>
        <dbReference type="ChEBI" id="CHEBI:33019"/>
        <dbReference type="ChEBI" id="CHEBI:46398"/>
        <dbReference type="ChEBI" id="CHEBI:46858"/>
        <dbReference type="ChEBI" id="CHEBI:90602"/>
    </reaction>
</comment>
<comment type="catalytic activity">
    <reaction evidence="8">
        <text>L-seryl-[protein] + ATP = 3-O-(5'-adenylyl)-L-seryl-[protein] + diphosphate</text>
        <dbReference type="Rhea" id="RHEA:58120"/>
        <dbReference type="Rhea" id="RHEA-COMP:9863"/>
        <dbReference type="Rhea" id="RHEA-COMP:15073"/>
        <dbReference type="ChEBI" id="CHEBI:29999"/>
        <dbReference type="ChEBI" id="CHEBI:30616"/>
        <dbReference type="ChEBI" id="CHEBI:33019"/>
        <dbReference type="ChEBI" id="CHEBI:142516"/>
        <dbReference type="EC" id="2.7.7.108"/>
    </reaction>
</comment>
<dbReference type="GO" id="GO:0005524">
    <property type="term" value="F:ATP binding"/>
    <property type="evidence" value="ECO:0007669"/>
    <property type="project" value="UniProtKB-UniRule"/>
</dbReference>
<keyword evidence="3 8" id="KW-0548">Nucleotidyltransferase</keyword>
<evidence type="ECO:0000256" key="8">
    <source>
        <dbReference type="HAMAP-Rule" id="MF_00692"/>
    </source>
</evidence>
<feature type="binding site" evidence="8">
    <location>
        <position position="251"/>
    </location>
    <ligand>
        <name>Mg(2+)</name>
        <dbReference type="ChEBI" id="CHEBI:18420"/>
    </ligand>
</feature>
<comment type="catalytic activity">
    <reaction evidence="8">
        <text>L-tyrosyl-[protein] + ATP = O-(5'-adenylyl)-L-tyrosyl-[protein] + diphosphate</text>
        <dbReference type="Rhea" id="RHEA:54288"/>
        <dbReference type="Rhea" id="RHEA-COMP:10136"/>
        <dbReference type="Rhea" id="RHEA-COMP:13846"/>
        <dbReference type="ChEBI" id="CHEBI:30616"/>
        <dbReference type="ChEBI" id="CHEBI:33019"/>
        <dbReference type="ChEBI" id="CHEBI:46858"/>
        <dbReference type="ChEBI" id="CHEBI:83624"/>
        <dbReference type="EC" id="2.7.7.108"/>
    </reaction>
</comment>
<accession>A0A2P7TX44</accession>
<comment type="catalytic activity">
    <reaction evidence="8">
        <text>L-seryl-[protein] + UTP = O-(5'-uridylyl)-L-seryl-[protein] + diphosphate</text>
        <dbReference type="Rhea" id="RHEA:64604"/>
        <dbReference type="Rhea" id="RHEA-COMP:9863"/>
        <dbReference type="Rhea" id="RHEA-COMP:16635"/>
        <dbReference type="ChEBI" id="CHEBI:29999"/>
        <dbReference type="ChEBI" id="CHEBI:33019"/>
        <dbReference type="ChEBI" id="CHEBI:46398"/>
        <dbReference type="ChEBI" id="CHEBI:156051"/>
    </reaction>
</comment>
<comment type="similarity">
    <text evidence="1 8">Belongs to the SELO family.</text>
</comment>
<dbReference type="RefSeq" id="WP_106743250.1">
    <property type="nucleotide sequence ID" value="NZ_PXYY01000151.1"/>
</dbReference>